<dbReference type="EMBL" id="CAAALY010023255">
    <property type="protein sequence ID" value="VEL15047.1"/>
    <property type="molecule type" value="Genomic_DNA"/>
</dbReference>
<dbReference type="AlphaFoldDB" id="A0A448WM11"/>
<evidence type="ECO:0000313" key="3">
    <source>
        <dbReference type="Proteomes" id="UP000784294"/>
    </source>
</evidence>
<protein>
    <submittedName>
        <fullName evidence="2">Uncharacterized protein</fullName>
    </submittedName>
</protein>
<keyword evidence="3" id="KW-1185">Reference proteome</keyword>
<feature type="region of interest" description="Disordered" evidence="1">
    <location>
        <begin position="72"/>
        <end position="91"/>
    </location>
</feature>
<feature type="non-terminal residue" evidence="2">
    <location>
        <position position="213"/>
    </location>
</feature>
<feature type="region of interest" description="Disordered" evidence="1">
    <location>
        <begin position="1"/>
        <end position="38"/>
    </location>
</feature>
<dbReference type="Proteomes" id="UP000784294">
    <property type="component" value="Unassembled WGS sequence"/>
</dbReference>
<sequence length="213" mass="21718">ATGSGSSSPSDTLQQRQQQQQHPKELFSADDNLDPRLQPLPTTGLTCLTGLRLSNSAAHRLLLLGSGAIRYRQTDRSGSPGRDDDSQGFPGAGTICGLGSASSSNSSLFSSSSSTSSSNFNSASVTAVTATAAFAAGQASRSLVELRCRGRGGSGASVLPFLQANGFASRRIIYSNLAARISAATKSLISASTAVMPVKSGLGTVGYKSGINL</sequence>
<accession>A0A448WM11</accession>
<feature type="compositionally biased region" description="Polar residues" evidence="1">
    <location>
        <begin position="1"/>
        <end position="13"/>
    </location>
</feature>
<organism evidence="2 3">
    <name type="scientific">Protopolystoma xenopodis</name>
    <dbReference type="NCBI Taxonomy" id="117903"/>
    <lineage>
        <taxon>Eukaryota</taxon>
        <taxon>Metazoa</taxon>
        <taxon>Spiralia</taxon>
        <taxon>Lophotrochozoa</taxon>
        <taxon>Platyhelminthes</taxon>
        <taxon>Monogenea</taxon>
        <taxon>Polyopisthocotylea</taxon>
        <taxon>Polystomatidea</taxon>
        <taxon>Polystomatidae</taxon>
        <taxon>Protopolystoma</taxon>
    </lineage>
</organism>
<proteinExistence type="predicted"/>
<comment type="caution">
    <text evidence="2">The sequence shown here is derived from an EMBL/GenBank/DDBJ whole genome shotgun (WGS) entry which is preliminary data.</text>
</comment>
<name>A0A448WM11_9PLAT</name>
<gene>
    <name evidence="2" type="ORF">PXEA_LOCUS8487</name>
</gene>
<reference evidence="2" key="1">
    <citation type="submission" date="2018-11" db="EMBL/GenBank/DDBJ databases">
        <authorList>
            <consortium name="Pathogen Informatics"/>
        </authorList>
    </citation>
    <scope>NUCLEOTIDE SEQUENCE</scope>
</reference>
<evidence type="ECO:0000256" key="1">
    <source>
        <dbReference type="SAM" id="MobiDB-lite"/>
    </source>
</evidence>
<evidence type="ECO:0000313" key="2">
    <source>
        <dbReference type="EMBL" id="VEL15047.1"/>
    </source>
</evidence>